<keyword evidence="1" id="KW-0802">TPR repeat</keyword>
<dbReference type="Pfam" id="PF13424">
    <property type="entry name" value="TPR_12"/>
    <property type="match status" value="2"/>
</dbReference>
<dbReference type="InterPro" id="IPR027417">
    <property type="entry name" value="P-loop_NTPase"/>
</dbReference>
<keyword evidence="4" id="KW-1185">Reference proteome</keyword>
<dbReference type="SMART" id="SM00028">
    <property type="entry name" value="TPR"/>
    <property type="match status" value="4"/>
</dbReference>
<dbReference type="Proteomes" id="UP000183376">
    <property type="component" value="Chromosome I"/>
</dbReference>
<protein>
    <submittedName>
        <fullName evidence="3">Tetratricopeptide repeat-containing protein</fullName>
    </submittedName>
</protein>
<dbReference type="EMBL" id="LT629701">
    <property type="protein sequence ID" value="SDM31472.1"/>
    <property type="molecule type" value="Genomic_DNA"/>
</dbReference>
<dbReference type="InterPro" id="IPR036388">
    <property type="entry name" value="WH-like_DNA-bd_sf"/>
</dbReference>
<reference evidence="3 4" key="1">
    <citation type="submission" date="2016-10" db="EMBL/GenBank/DDBJ databases">
        <authorList>
            <person name="de Groot N.N."/>
        </authorList>
    </citation>
    <scope>NUCLEOTIDE SEQUENCE [LARGE SCALE GENOMIC DNA]</scope>
    <source>
        <strain evidence="3 4">DSM 44149</strain>
    </source>
</reference>
<dbReference type="SUPFAM" id="SSF52540">
    <property type="entry name" value="P-loop containing nucleoside triphosphate hydrolases"/>
    <property type="match status" value="1"/>
</dbReference>
<dbReference type="Gene3D" id="1.10.10.10">
    <property type="entry name" value="Winged helix-like DNA-binding domain superfamily/Winged helix DNA-binding domain"/>
    <property type="match status" value="1"/>
</dbReference>
<accession>A0A1G9S7R7</accession>
<dbReference type="eggNOG" id="COG3903">
    <property type="taxonomic scope" value="Bacteria"/>
</dbReference>
<evidence type="ECO:0000256" key="1">
    <source>
        <dbReference type="PROSITE-ProRule" id="PRU00339"/>
    </source>
</evidence>
<feature type="repeat" description="TPR" evidence="1">
    <location>
        <begin position="619"/>
        <end position="652"/>
    </location>
</feature>
<gene>
    <name evidence="3" type="ORF">SAMN04489726_0949</name>
</gene>
<dbReference type="Gene3D" id="3.40.50.300">
    <property type="entry name" value="P-loop containing nucleotide triphosphate hydrolases"/>
    <property type="match status" value="1"/>
</dbReference>
<dbReference type="AlphaFoldDB" id="A0A1G9S7R7"/>
<dbReference type="PANTHER" id="PTHR47691">
    <property type="entry name" value="REGULATOR-RELATED"/>
    <property type="match status" value="1"/>
</dbReference>
<dbReference type="OrthoDB" id="3275754at2"/>
<dbReference type="InterPro" id="IPR011990">
    <property type="entry name" value="TPR-like_helical_dom_sf"/>
</dbReference>
<dbReference type="InterPro" id="IPR019734">
    <property type="entry name" value="TPR_rpt"/>
</dbReference>
<dbReference type="Pfam" id="PF00931">
    <property type="entry name" value="NB-ARC"/>
    <property type="match status" value="1"/>
</dbReference>
<dbReference type="RefSeq" id="WP_052407539.1">
    <property type="nucleotide sequence ID" value="NZ_JOEF01000015.1"/>
</dbReference>
<dbReference type="SUPFAM" id="SSF48452">
    <property type="entry name" value="TPR-like"/>
    <property type="match status" value="2"/>
</dbReference>
<evidence type="ECO:0000259" key="2">
    <source>
        <dbReference type="Pfam" id="PF00931"/>
    </source>
</evidence>
<dbReference type="PANTHER" id="PTHR47691:SF3">
    <property type="entry name" value="HTH-TYPE TRANSCRIPTIONAL REGULATOR RV0890C-RELATED"/>
    <property type="match status" value="1"/>
</dbReference>
<dbReference type="PROSITE" id="PS50005">
    <property type="entry name" value="TPR"/>
    <property type="match status" value="1"/>
</dbReference>
<dbReference type="Gene3D" id="1.25.40.10">
    <property type="entry name" value="Tetratricopeptide repeat domain"/>
    <property type="match status" value="1"/>
</dbReference>
<dbReference type="GO" id="GO:0043531">
    <property type="term" value="F:ADP binding"/>
    <property type="evidence" value="ECO:0007669"/>
    <property type="project" value="InterPro"/>
</dbReference>
<dbReference type="STRING" id="211114.SAMN04489726_0949"/>
<sequence length="708" mass="76981">MAGKPELHNEIASTVTGHVVQAGRIEGGLSFHSPGRAPVVPRQLPATSGQFTGRSAELAVLTNAFDIGAQQGTTVVISALGGAGGIGKTWLALHWAHQHMDRFPDGQLFVDLRGFDPTEQPMEPREAIRGFLDALGIAPEHIPAEESAQSGLYRTLVAERRMLIVLDNARDSEQVAPLLPGSASCTVVVTSRDQLAGLVTRHSARPITVDVLSEEDSRELLSLRLGPERLTAEPSAVAELVRWCAGLPLALSIVAGRATLRPHIPLAELAAELRDASSRLGALDVGEPSTGLNAVLSWSYRALAPEQAMMFGMLGLAPGSDISLTAAANLMGFPKGKASSILQALERISLVQQHVTGRYRMHDLVRLYATEQANLDQSQGEIDRALIRLVDFCCHTAHAADLLIAPHHAPIELRKLEAGCSPHPLPDKGAAWAWFDAERANLMDIQALAARKRWHSEVWQLAWTLTTFHLRQGHLHDNHTAWKVGAEASKHLNDPHTRTRSHRHLGRACAQLGRHAEALTHLQEGLAGAELDGDVLGQAHTHRALAVAWEHQGNDQRALEHSRAALRLYEELGVPISGSHALNEVGWYTAKLGDYARAREQCTEALARCRANESRSGEAKTLTSLGYIAHHTGDTDRAVHHYQQALALYQALGDTSAEAGVLDRLGDAFALVDIARAREAWQRACELYEAQNRAGDVQRIRQQLEAQE</sequence>
<name>A0A1G9S7R7_ALLAB</name>
<organism evidence="3 4">
    <name type="scientific">Allokutzneria albata</name>
    <name type="common">Kibdelosporangium albatum</name>
    <dbReference type="NCBI Taxonomy" id="211114"/>
    <lineage>
        <taxon>Bacteria</taxon>
        <taxon>Bacillati</taxon>
        <taxon>Actinomycetota</taxon>
        <taxon>Actinomycetes</taxon>
        <taxon>Pseudonocardiales</taxon>
        <taxon>Pseudonocardiaceae</taxon>
        <taxon>Allokutzneria</taxon>
    </lineage>
</organism>
<proteinExistence type="predicted"/>
<evidence type="ECO:0000313" key="4">
    <source>
        <dbReference type="Proteomes" id="UP000183376"/>
    </source>
</evidence>
<evidence type="ECO:0000313" key="3">
    <source>
        <dbReference type="EMBL" id="SDM31472.1"/>
    </source>
</evidence>
<dbReference type="InterPro" id="IPR002182">
    <property type="entry name" value="NB-ARC"/>
</dbReference>
<dbReference type="PRINTS" id="PR00364">
    <property type="entry name" value="DISEASERSIST"/>
</dbReference>
<feature type="domain" description="NB-ARC" evidence="2">
    <location>
        <begin position="77"/>
        <end position="226"/>
    </location>
</feature>